<feature type="signal peptide" evidence="1">
    <location>
        <begin position="1"/>
        <end position="21"/>
    </location>
</feature>
<comment type="caution">
    <text evidence="2">The sequence shown here is derived from an EMBL/GenBank/DDBJ whole genome shotgun (WGS) entry which is preliminary data.</text>
</comment>
<dbReference type="Proteomes" id="UP000320184">
    <property type="component" value="Unassembled WGS sequence"/>
</dbReference>
<dbReference type="AlphaFoldDB" id="A0A538SKC2"/>
<dbReference type="PANTHER" id="PTHR45817">
    <property type="entry name" value="LYSYL OXIDASE-LIKE-RELATED"/>
    <property type="match status" value="1"/>
</dbReference>
<dbReference type="InterPro" id="IPR001695">
    <property type="entry name" value="Lysyl_oxidase"/>
</dbReference>
<proteinExistence type="predicted"/>
<reference evidence="2 3" key="1">
    <citation type="journal article" date="2019" name="Nat. Microbiol.">
        <title>Mediterranean grassland soil C-N compound turnover is dependent on rainfall and depth, and is mediated by genomically divergent microorganisms.</title>
        <authorList>
            <person name="Diamond S."/>
            <person name="Andeer P.F."/>
            <person name="Li Z."/>
            <person name="Crits-Christoph A."/>
            <person name="Burstein D."/>
            <person name="Anantharaman K."/>
            <person name="Lane K.R."/>
            <person name="Thomas B.C."/>
            <person name="Pan C."/>
            <person name="Northen T.R."/>
            <person name="Banfield J.F."/>
        </authorList>
    </citation>
    <scope>NUCLEOTIDE SEQUENCE [LARGE SCALE GENOMIC DNA]</scope>
    <source>
        <strain evidence="2">WS_3</strain>
    </source>
</reference>
<evidence type="ECO:0000256" key="1">
    <source>
        <dbReference type="SAM" id="SignalP"/>
    </source>
</evidence>
<gene>
    <name evidence="2" type="ORF">E6K73_04810</name>
</gene>
<dbReference type="GO" id="GO:0005615">
    <property type="term" value="C:extracellular space"/>
    <property type="evidence" value="ECO:0007669"/>
    <property type="project" value="TreeGrafter"/>
</dbReference>
<evidence type="ECO:0008006" key="4">
    <source>
        <dbReference type="Google" id="ProtNLM"/>
    </source>
</evidence>
<dbReference type="EMBL" id="VBOT01000053">
    <property type="protein sequence ID" value="TMQ51819.1"/>
    <property type="molecule type" value="Genomic_DNA"/>
</dbReference>
<sequence length="242" mass="27160">MKRTLVLAVTIAALLPALALAQRTAVSGDFPAYNNHGRPDLTIDPKRFESQMEIVDRLFQQGDCELVEGSVGGAGYRRLLRFDTVVMNMGDGDLVVGDPTDPSNPYARWFEFSPCHRHYHIRGFSNYQLLKLDRSIAAQGHKQAFCLEDLLKYSNNDSHGYTCRSQGISSGWGDWYFKQLSGQWIDITGVPEGDYIVHNEINAAGTFAEGANRYPNVLEVRIHVPDPRNKVTIDTSPLNYDH</sequence>
<keyword evidence="1" id="KW-0732">Signal</keyword>
<dbReference type="GO" id="GO:0004720">
    <property type="term" value="F:protein-lysine 6-oxidase activity"/>
    <property type="evidence" value="ECO:0007669"/>
    <property type="project" value="TreeGrafter"/>
</dbReference>
<dbReference type="InterPro" id="IPR050912">
    <property type="entry name" value="LOX-like_protein"/>
</dbReference>
<accession>A0A538SKC2</accession>
<dbReference type="Pfam" id="PF01186">
    <property type="entry name" value="Lysyl_oxidase"/>
    <property type="match status" value="1"/>
</dbReference>
<name>A0A538SKC2_UNCEI</name>
<dbReference type="GO" id="GO:0005507">
    <property type="term" value="F:copper ion binding"/>
    <property type="evidence" value="ECO:0007669"/>
    <property type="project" value="InterPro"/>
</dbReference>
<dbReference type="PRINTS" id="PR00074">
    <property type="entry name" value="LYSYLOXIDASE"/>
</dbReference>
<evidence type="ECO:0000313" key="2">
    <source>
        <dbReference type="EMBL" id="TMQ51819.1"/>
    </source>
</evidence>
<feature type="chain" id="PRO_5021961422" description="Lysyl oxidase" evidence="1">
    <location>
        <begin position="22"/>
        <end position="242"/>
    </location>
</feature>
<protein>
    <recommendedName>
        <fullName evidence="4">Lysyl oxidase</fullName>
    </recommendedName>
</protein>
<dbReference type="PANTHER" id="PTHR45817:SF4">
    <property type="entry name" value="LYSYL OXIDASE-LIKE-RELATED"/>
    <property type="match status" value="1"/>
</dbReference>
<organism evidence="2 3">
    <name type="scientific">Eiseniibacteriota bacterium</name>
    <dbReference type="NCBI Taxonomy" id="2212470"/>
    <lineage>
        <taxon>Bacteria</taxon>
        <taxon>Candidatus Eiseniibacteriota</taxon>
    </lineage>
</organism>
<evidence type="ECO:0000313" key="3">
    <source>
        <dbReference type="Proteomes" id="UP000320184"/>
    </source>
</evidence>